<keyword evidence="1" id="KW-0812">Transmembrane</keyword>
<keyword evidence="1" id="KW-1133">Transmembrane helix</keyword>
<reference evidence="2 3" key="1">
    <citation type="journal article" date="2003" name="Proc. Natl. Acad. Sci. U.S.A.">
        <title>Complete genome sequence and analysis of Wolinella succinogenes.</title>
        <authorList>
            <person name="Baar C."/>
            <person name="Eppinger M."/>
            <person name="Raddatz G."/>
            <person name="Simon JM."/>
            <person name="Lanz C."/>
            <person name="Klimmek O."/>
            <person name="Nandakumar R."/>
            <person name="Gross R."/>
            <person name="Rosinus A."/>
            <person name="Keller H."/>
            <person name="Jagtap P."/>
            <person name="Linke B."/>
            <person name="Meyer F."/>
            <person name="Lederer H."/>
            <person name="Schuster S.C."/>
        </authorList>
    </citation>
    <scope>NUCLEOTIDE SEQUENCE [LARGE SCALE GENOMIC DNA]</scope>
    <source>
        <strain evidence="3">ATCC 29543 / DSM 1740 / CCUG 13145 / JCM 31913 / LMG 7466 / NCTC 11488 / FDC 602W</strain>
    </source>
</reference>
<evidence type="ECO:0008006" key="4">
    <source>
        <dbReference type="Google" id="ProtNLM"/>
    </source>
</evidence>
<dbReference type="HOGENOM" id="CLU_123372_2_1_7"/>
<dbReference type="InterPro" id="IPR007436">
    <property type="entry name" value="DUF485"/>
</dbReference>
<dbReference type="KEGG" id="wsu:WS0599"/>
<dbReference type="EMBL" id="BX571658">
    <property type="protein sequence ID" value="CAE09731.1"/>
    <property type="molecule type" value="Genomic_DNA"/>
</dbReference>
<keyword evidence="3" id="KW-1185">Reference proteome</keyword>
<dbReference type="InterPro" id="IPR052959">
    <property type="entry name" value="Inner_membrane_assoc"/>
</dbReference>
<dbReference type="Proteomes" id="UP000000422">
    <property type="component" value="Chromosome"/>
</dbReference>
<evidence type="ECO:0000256" key="1">
    <source>
        <dbReference type="SAM" id="Phobius"/>
    </source>
</evidence>
<dbReference type="PANTHER" id="PTHR38598">
    <property type="entry name" value="INNER MEMBRANE PROTEIN YJCH"/>
    <property type="match status" value="1"/>
</dbReference>
<feature type="transmembrane region" description="Helical" evidence="1">
    <location>
        <begin position="25"/>
        <end position="50"/>
    </location>
</feature>
<accession>Q7MSB6</accession>
<proteinExistence type="predicted"/>
<dbReference type="Pfam" id="PF04341">
    <property type="entry name" value="DUF485"/>
    <property type="match status" value="1"/>
</dbReference>
<gene>
    <name evidence="2" type="primary">secY</name>
    <name evidence="2" type="ordered locus">WS0599</name>
</gene>
<evidence type="ECO:0000313" key="3">
    <source>
        <dbReference type="Proteomes" id="UP000000422"/>
    </source>
</evidence>
<dbReference type="STRING" id="273121.WS0599"/>
<keyword evidence="1" id="KW-0472">Membrane</keyword>
<dbReference type="AlphaFoldDB" id="Q7MSB6"/>
<dbReference type="PANTHER" id="PTHR38598:SF1">
    <property type="entry name" value="INNER MEMBRANE PROTEIN YJCH"/>
    <property type="match status" value="1"/>
</dbReference>
<name>Q7MSB6_WOLSU</name>
<evidence type="ECO:0000313" key="2">
    <source>
        <dbReference type="EMBL" id="CAE09731.1"/>
    </source>
</evidence>
<organism evidence="3">
    <name type="scientific">Wolinella succinogenes (strain ATCC 29543 / DSM 1740 / CCUG 13145 / JCM 31913 / LMG 7466 / NCTC 11488 / FDC 602W)</name>
    <name type="common">Vibrio succinogenes</name>
    <dbReference type="NCBI Taxonomy" id="273121"/>
    <lineage>
        <taxon>Bacteria</taxon>
        <taxon>Pseudomonadati</taxon>
        <taxon>Campylobacterota</taxon>
        <taxon>Epsilonproteobacteria</taxon>
        <taxon>Campylobacterales</taxon>
        <taxon>Helicobacteraceae</taxon>
        <taxon>Wolinella</taxon>
    </lineage>
</organism>
<protein>
    <recommendedName>
        <fullName evidence="4">DUF485 domain-containing protein</fullName>
    </recommendedName>
</protein>
<dbReference type="eggNOG" id="COG3162">
    <property type="taxonomic scope" value="Bacteria"/>
</dbReference>
<dbReference type="RefSeq" id="WP_011138531.1">
    <property type="nucleotide sequence ID" value="NC_005090.1"/>
</dbReference>
<feature type="transmembrane region" description="Helical" evidence="1">
    <location>
        <begin position="62"/>
        <end position="82"/>
    </location>
</feature>
<sequence>MEHNLQEKILSNPHFKDLVSRRSALAWRLSMLTLIVYYGFILLIAFAPAFLGMPLGEGVMTLGIPVGLGIIFFAFIVTGIYVKRANTEFDDLTKAIKEDARSHA</sequence>
<dbReference type="GO" id="GO:0005886">
    <property type="term" value="C:plasma membrane"/>
    <property type="evidence" value="ECO:0007669"/>
    <property type="project" value="TreeGrafter"/>
</dbReference>